<evidence type="ECO:0000313" key="2">
    <source>
        <dbReference type="Proteomes" id="UP000199286"/>
    </source>
</evidence>
<protein>
    <submittedName>
        <fullName evidence="1">Methyltransferase domain-containing protein</fullName>
    </submittedName>
</protein>
<gene>
    <name evidence="1" type="ORF">SAMN05444340_10179</name>
</gene>
<keyword evidence="2" id="KW-1185">Reference proteome</keyword>
<sequence>MTANSDNWRQHLYENYVSSGQGGTGASARFRPQKAAYQAIIRRHVPQDRSTRILDLGCGAGGMLYFLKEAGYTRLHGVDYSAEMVELAHGAGLHDVQVGDLFQTLGQTQDGSFDVIFTMDVLEHMTRRSLFTLVAEMRRVLAPGGRVILHVPNAAGLFGSKIRYSDLTHELAFTATSLRQLFQSLGFSRTECFEDRPLPRGLIRMMRAIIWEIGTLPLRLLHGAETGSFDCILSQNLTAVAYAPDKG</sequence>
<dbReference type="AlphaFoldDB" id="A0A1H3F156"/>
<keyword evidence="1" id="KW-0489">Methyltransferase</keyword>
<dbReference type="GO" id="GO:0032259">
    <property type="term" value="P:methylation"/>
    <property type="evidence" value="ECO:0007669"/>
    <property type="project" value="UniProtKB-KW"/>
</dbReference>
<proteinExistence type="predicted"/>
<dbReference type="InterPro" id="IPR029063">
    <property type="entry name" value="SAM-dependent_MTases_sf"/>
</dbReference>
<keyword evidence="1" id="KW-0808">Transferase</keyword>
<accession>A0A1H3F156</accession>
<evidence type="ECO:0000313" key="1">
    <source>
        <dbReference type="EMBL" id="SDX83929.1"/>
    </source>
</evidence>
<dbReference type="CDD" id="cd02440">
    <property type="entry name" value="AdoMet_MTases"/>
    <property type="match status" value="1"/>
</dbReference>
<dbReference type="Proteomes" id="UP000199286">
    <property type="component" value="Unassembled WGS sequence"/>
</dbReference>
<name>A0A1H3F156_9RHOB</name>
<dbReference type="STRING" id="321339.SAMN05444340_10179"/>
<dbReference type="GO" id="GO:0008168">
    <property type="term" value="F:methyltransferase activity"/>
    <property type="evidence" value="ECO:0007669"/>
    <property type="project" value="UniProtKB-KW"/>
</dbReference>
<dbReference type="Pfam" id="PF13489">
    <property type="entry name" value="Methyltransf_23"/>
    <property type="match status" value="1"/>
</dbReference>
<dbReference type="EMBL" id="FNPF01000001">
    <property type="protein sequence ID" value="SDX83929.1"/>
    <property type="molecule type" value="Genomic_DNA"/>
</dbReference>
<dbReference type="PANTHER" id="PTHR43861:SF1">
    <property type="entry name" value="TRANS-ACONITATE 2-METHYLTRANSFERASE"/>
    <property type="match status" value="1"/>
</dbReference>
<reference evidence="1 2" key="1">
    <citation type="submission" date="2016-10" db="EMBL/GenBank/DDBJ databases">
        <authorList>
            <person name="de Groot N.N."/>
        </authorList>
    </citation>
    <scope>NUCLEOTIDE SEQUENCE [LARGE SCALE GENOMIC DNA]</scope>
    <source>
        <strain evidence="1 2">DSM 26880</strain>
    </source>
</reference>
<organism evidence="1 2">
    <name type="scientific">Citreimonas salinaria</name>
    <dbReference type="NCBI Taxonomy" id="321339"/>
    <lineage>
        <taxon>Bacteria</taxon>
        <taxon>Pseudomonadati</taxon>
        <taxon>Pseudomonadota</taxon>
        <taxon>Alphaproteobacteria</taxon>
        <taxon>Rhodobacterales</taxon>
        <taxon>Roseobacteraceae</taxon>
        <taxon>Citreimonas</taxon>
    </lineage>
</organism>
<dbReference type="PANTHER" id="PTHR43861">
    <property type="entry name" value="TRANS-ACONITATE 2-METHYLTRANSFERASE-RELATED"/>
    <property type="match status" value="1"/>
</dbReference>
<dbReference type="Gene3D" id="3.40.50.150">
    <property type="entry name" value="Vaccinia Virus protein VP39"/>
    <property type="match status" value="1"/>
</dbReference>
<dbReference type="SUPFAM" id="SSF53335">
    <property type="entry name" value="S-adenosyl-L-methionine-dependent methyltransferases"/>
    <property type="match status" value="1"/>
</dbReference>